<dbReference type="Pfam" id="PF17660">
    <property type="entry name" value="BTRD1"/>
    <property type="match status" value="5"/>
</dbReference>
<dbReference type="Proteomes" id="UP001447188">
    <property type="component" value="Unassembled WGS sequence"/>
</dbReference>
<accession>A0ABR3GK87</accession>
<reference evidence="4 5" key="1">
    <citation type="submission" date="2024-02" db="EMBL/GenBank/DDBJ databases">
        <title>Discinaceae phylogenomics.</title>
        <authorList>
            <person name="Dirks A.C."/>
            <person name="James T.Y."/>
        </authorList>
    </citation>
    <scope>NUCLEOTIDE SEQUENCE [LARGE SCALE GENOMIC DNA]</scope>
    <source>
        <strain evidence="4 5">ACD0624</strain>
    </source>
</reference>
<evidence type="ECO:0000259" key="3">
    <source>
        <dbReference type="Pfam" id="PF16862"/>
    </source>
</evidence>
<dbReference type="EMBL" id="JBBBZM010000052">
    <property type="protein sequence ID" value="KAL0636329.1"/>
    <property type="molecule type" value="Genomic_DNA"/>
</dbReference>
<evidence type="ECO:0000256" key="2">
    <source>
        <dbReference type="SAM" id="Phobius"/>
    </source>
</evidence>
<feature type="transmembrane region" description="Helical" evidence="2">
    <location>
        <begin position="280"/>
        <end position="302"/>
    </location>
</feature>
<evidence type="ECO:0000313" key="5">
    <source>
        <dbReference type="Proteomes" id="UP001447188"/>
    </source>
</evidence>
<keyword evidence="2" id="KW-0472">Membrane</keyword>
<gene>
    <name evidence="4" type="ORF">Q9L58_004676</name>
</gene>
<dbReference type="InterPro" id="IPR049511">
    <property type="entry name" value="PGH-like_rpt"/>
</dbReference>
<evidence type="ECO:0000256" key="1">
    <source>
        <dbReference type="SAM" id="MobiDB-lite"/>
    </source>
</evidence>
<feature type="region of interest" description="Disordered" evidence="1">
    <location>
        <begin position="221"/>
        <end position="242"/>
    </location>
</feature>
<feature type="domain" description="Beta-glucuronidase C-terminal" evidence="3">
    <location>
        <begin position="48"/>
        <end position="152"/>
    </location>
</feature>
<keyword evidence="5" id="KW-1185">Reference proteome</keyword>
<name>A0ABR3GK87_9PEZI</name>
<keyword evidence="2" id="KW-1133">Transmembrane helix</keyword>
<sequence length="615" mass="65859">MPRDSLETGPARLSPSYVGYLLIAEAVGSSKKSRLAPILTELEDLGVYGIWEGGKGPARIVALNMEPWNGTSKYWDWNSTAPATALGGIGDASEKVERPVVTLDLSGFQKKLVVKRMTSPGLNEKNPHLVTWAGQEYFNGTAVGKYIEEVVTDGKPKQPVGQQPAVESYPEVVQADHVYQQPYNMADPYGQKPQHSAPEAWGQLEVGVPPAPSPVHYSTTPTPVQYSTTPTPVQYSTTPAPQYSTTPAPVQYNTAQNNVVEGDTGGKAPGTICGVKRKTFLILVAVLALAIILAAVGGGVGATLASKNKTPAAAAATTAANAFGNDGQPTMSATGDISVPTSTPTSTAIPTEGGLEAQGQAVRTGLTATRFQAESDKWTPLGYQLTSVSGYSFGITDVYAAVWELKVGPAIAAEKNLNSTQYQTDLDAMGTKGYYPILVDAWTINGADRYGAIWVDSEGNSVPAWRTKFSLTKAQFQTDHDGFVGQGYCITCLSGYALGTEARYTALWNECAGAAANSTVLKYAVLPSQLQAQLNDMTKLGYRVSYVNGYALSNQAYYDLIYTLGSETAWFMMYGMNATRAQTKLDELSAQNYKVTVLSGYTINNNFLYSIIWDQ</sequence>
<dbReference type="InterPro" id="IPR031728">
    <property type="entry name" value="GlcAase_C"/>
</dbReference>
<keyword evidence="2" id="KW-0812">Transmembrane</keyword>
<evidence type="ECO:0000313" key="4">
    <source>
        <dbReference type="EMBL" id="KAL0636329.1"/>
    </source>
</evidence>
<proteinExistence type="predicted"/>
<dbReference type="Pfam" id="PF16862">
    <property type="entry name" value="Glyco_hydro_79C"/>
    <property type="match status" value="1"/>
</dbReference>
<protein>
    <recommendedName>
        <fullName evidence="3">Beta-glucuronidase C-terminal domain-containing protein</fullName>
    </recommendedName>
</protein>
<organism evidence="4 5">
    <name type="scientific">Discina gigas</name>
    <dbReference type="NCBI Taxonomy" id="1032678"/>
    <lineage>
        <taxon>Eukaryota</taxon>
        <taxon>Fungi</taxon>
        <taxon>Dikarya</taxon>
        <taxon>Ascomycota</taxon>
        <taxon>Pezizomycotina</taxon>
        <taxon>Pezizomycetes</taxon>
        <taxon>Pezizales</taxon>
        <taxon>Discinaceae</taxon>
        <taxon>Discina</taxon>
    </lineage>
</organism>
<comment type="caution">
    <text evidence="4">The sequence shown here is derived from an EMBL/GenBank/DDBJ whole genome shotgun (WGS) entry which is preliminary data.</text>
</comment>